<evidence type="ECO:0000313" key="6">
    <source>
        <dbReference type="EMBL" id="KEY74994.1"/>
    </source>
</evidence>
<feature type="repeat" description="ANK" evidence="3">
    <location>
        <begin position="924"/>
        <end position="956"/>
    </location>
</feature>
<dbReference type="Pfam" id="PF24883">
    <property type="entry name" value="NPHP3_N"/>
    <property type="match status" value="1"/>
</dbReference>
<dbReference type="OrthoDB" id="5084847at2759"/>
<dbReference type="InterPro" id="IPR007111">
    <property type="entry name" value="NACHT_NTPase"/>
</dbReference>
<dbReference type="PANTHER" id="PTHR24173">
    <property type="entry name" value="ANKYRIN REPEAT CONTAINING"/>
    <property type="match status" value="1"/>
</dbReference>
<dbReference type="PANTHER" id="PTHR24173:SF83">
    <property type="entry name" value="SOCS BOX DOMAIN-CONTAINING PROTEIN"/>
    <property type="match status" value="1"/>
</dbReference>
<keyword evidence="2 3" id="KW-0040">ANK repeat</keyword>
<dbReference type="SUPFAM" id="SSF48403">
    <property type="entry name" value="Ankyrin repeat"/>
    <property type="match status" value="3"/>
</dbReference>
<dbReference type="Pfam" id="PF00023">
    <property type="entry name" value="Ank"/>
    <property type="match status" value="2"/>
</dbReference>
<evidence type="ECO:0000256" key="4">
    <source>
        <dbReference type="SAM" id="MobiDB-lite"/>
    </source>
</evidence>
<feature type="repeat" description="ANK" evidence="3">
    <location>
        <begin position="1118"/>
        <end position="1150"/>
    </location>
</feature>
<feature type="repeat" description="ANK" evidence="3">
    <location>
        <begin position="1019"/>
        <end position="1051"/>
    </location>
</feature>
<dbReference type="Proteomes" id="UP000028045">
    <property type="component" value="Unassembled WGS sequence"/>
</dbReference>
<gene>
    <name evidence="6" type="ORF">S7711_01337</name>
</gene>
<accession>A0A084BBR5</accession>
<feature type="compositionally biased region" description="Polar residues" evidence="4">
    <location>
        <begin position="801"/>
        <end position="816"/>
    </location>
</feature>
<feature type="domain" description="NACHT" evidence="5">
    <location>
        <begin position="271"/>
        <end position="416"/>
    </location>
</feature>
<feature type="repeat" description="ANK" evidence="3">
    <location>
        <begin position="886"/>
        <end position="920"/>
    </location>
</feature>
<dbReference type="PROSITE" id="PS50837">
    <property type="entry name" value="NACHT"/>
    <property type="match status" value="1"/>
</dbReference>
<keyword evidence="1" id="KW-0677">Repeat</keyword>
<dbReference type="Gene3D" id="1.25.40.20">
    <property type="entry name" value="Ankyrin repeat-containing domain"/>
    <property type="match status" value="6"/>
</dbReference>
<dbReference type="SUPFAM" id="SSF52540">
    <property type="entry name" value="P-loop containing nucleoside triphosphate hydrolases"/>
    <property type="match status" value="1"/>
</dbReference>
<dbReference type="HOGENOM" id="CLU_000288_34_23_1"/>
<keyword evidence="7" id="KW-1185">Reference proteome</keyword>
<feature type="repeat" description="ANK" evidence="3">
    <location>
        <begin position="1152"/>
        <end position="1184"/>
    </location>
</feature>
<dbReference type="PROSITE" id="PS50297">
    <property type="entry name" value="ANK_REP_REGION"/>
    <property type="match status" value="10"/>
</dbReference>
<dbReference type="InterPro" id="IPR054471">
    <property type="entry name" value="GPIID_WHD"/>
</dbReference>
<evidence type="ECO:0000256" key="1">
    <source>
        <dbReference type="ARBA" id="ARBA00022737"/>
    </source>
</evidence>
<dbReference type="Pfam" id="PF12796">
    <property type="entry name" value="Ank_2"/>
    <property type="match status" value="4"/>
</dbReference>
<dbReference type="InterPro" id="IPR002110">
    <property type="entry name" value="Ankyrin_rpt"/>
</dbReference>
<dbReference type="SMART" id="SM00248">
    <property type="entry name" value="ANK"/>
    <property type="match status" value="15"/>
</dbReference>
<dbReference type="PRINTS" id="PR01415">
    <property type="entry name" value="ANKYRIN"/>
</dbReference>
<feature type="region of interest" description="Disordered" evidence="4">
    <location>
        <begin position="793"/>
        <end position="817"/>
    </location>
</feature>
<name>A0A084BBR5_STACB</name>
<dbReference type="InterPro" id="IPR056884">
    <property type="entry name" value="NPHP3-like_N"/>
</dbReference>
<dbReference type="InterPro" id="IPR036770">
    <property type="entry name" value="Ankyrin_rpt-contain_sf"/>
</dbReference>
<dbReference type="EMBL" id="KL647405">
    <property type="protein sequence ID" value="KEY74994.1"/>
    <property type="molecule type" value="Genomic_DNA"/>
</dbReference>
<feature type="repeat" description="ANK" evidence="3">
    <location>
        <begin position="1220"/>
        <end position="1252"/>
    </location>
</feature>
<proteinExistence type="predicted"/>
<dbReference type="Gene3D" id="3.40.50.300">
    <property type="entry name" value="P-loop containing nucleotide triphosphate hydrolases"/>
    <property type="match status" value="1"/>
</dbReference>
<feature type="repeat" description="ANK" evidence="3">
    <location>
        <begin position="1085"/>
        <end position="1117"/>
    </location>
</feature>
<evidence type="ECO:0000259" key="5">
    <source>
        <dbReference type="PROSITE" id="PS50837"/>
    </source>
</evidence>
<evidence type="ECO:0000313" key="7">
    <source>
        <dbReference type="Proteomes" id="UP000028045"/>
    </source>
</evidence>
<organism evidence="6 7">
    <name type="scientific">Stachybotrys chartarum (strain CBS 109288 / IBT 7711)</name>
    <name type="common">Toxic black mold</name>
    <name type="synonym">Stilbospora chartarum</name>
    <dbReference type="NCBI Taxonomy" id="1280523"/>
    <lineage>
        <taxon>Eukaryota</taxon>
        <taxon>Fungi</taxon>
        <taxon>Dikarya</taxon>
        <taxon>Ascomycota</taxon>
        <taxon>Pezizomycotina</taxon>
        <taxon>Sordariomycetes</taxon>
        <taxon>Hypocreomycetidae</taxon>
        <taxon>Hypocreales</taxon>
        <taxon>Stachybotryaceae</taxon>
        <taxon>Stachybotrys</taxon>
    </lineage>
</organism>
<dbReference type="PROSITE" id="PS50088">
    <property type="entry name" value="ANK_REPEAT"/>
    <property type="match status" value="11"/>
</dbReference>
<dbReference type="Pfam" id="PF22939">
    <property type="entry name" value="WHD_GPIID"/>
    <property type="match status" value="1"/>
</dbReference>
<dbReference type="InterPro" id="IPR027417">
    <property type="entry name" value="P-loop_NTPase"/>
</dbReference>
<evidence type="ECO:0000256" key="2">
    <source>
        <dbReference type="ARBA" id="ARBA00023043"/>
    </source>
</evidence>
<protein>
    <recommendedName>
        <fullName evidence="5">NACHT domain-containing protein</fullName>
    </recommendedName>
</protein>
<feature type="repeat" description="ANK" evidence="3">
    <location>
        <begin position="1052"/>
        <end position="1084"/>
    </location>
</feature>
<feature type="repeat" description="ANK" evidence="3">
    <location>
        <begin position="743"/>
        <end position="775"/>
    </location>
</feature>
<feature type="repeat" description="ANK" evidence="3">
    <location>
        <begin position="986"/>
        <end position="1018"/>
    </location>
</feature>
<sequence length="1370" mass="149547">MERHKLLESQALAYPISRRSDLPSPASPQTDEDDVDPMAEPLELVSGIAGIITLSVTVIDVCVQYYSGVAHAHENITNLTREIINLKSVLSSIHDNVVLRPQVIKAFDKTPSAILEQFTSASPDFVPASGHALLSECKATLERIHAKLIHGTSGGSTARKLRALAWPFSEKDVQKDVDRLHRCANIFQAMMVTDNLVLGAKMHSELQAARKEQQQWHLGETESDILGWLSPLDFESKHSAVASLRHPGTDEWFIGSADFVRWSTRDPAVSGTLWVVGHPGVGKTVLSSLVIDYLKKNARSTNAAVAYVYCDYDSHKAQTATAIIGSICSTLVEQCTKMPEYVTASYRKARNGRLQLSLDDSIALLVRLVNSFPSVFIIFDGLDELEDKAQNTRKHLVNALHKLAATSARLLITSRPYLEDLGLLSSSCTRVEINAQTEDIRRFVVDTLDNDEEFLELLDGHDETRERLIKVILEQAGDGFLLPTLHLNRIKDCTCAEEIDDILGDTVGSLDDVYQKALERIQEQPKPRRMLALLILSLISGTRRPLQLEEMQEAIAVRPDRMGISRASFRTAKMMLQVCVGLVTVDSVNRVIRFVHMTFQEFIHRHAIELLPDDMDRNMAERCLSYLQFDAFKAGPCLDDQTFEERLRSNRFYHYAATHWGHHVKSDSEEMMLASTMQLVRRNPQHLSASIQARHARARITPGYSQTYPKGVEGLCVAAGFGLKLLAQNLLEEGAEVDAKTSVGDTALHEAARNGHAAIMAILIEYGAQVDLARGFAQSSKFRLAVGAESRTHHYDPNDEAANTRQPDQSSPNDTKGMQIGLAEAAKNRDLGELKRLLSAGASAQAVDARGRSALHWAIRNSDDDMATMLLTHGADVNFRDGFDKAMRTPLLEAARSTSLGVTLVRTLLEHGADPNLQATQWGAHYSPLHETALLGDSERATLLLEFGANERLLDKNGQEAIDIAVARRNLELVEILAAASMNRGHGETALHLAAAGGHLDAAKVLIQNGSNLDSVTSIGETPLHWAVSKGQLAMATLLIDAGASADVRVSSGETALHVAAAKGDVAAVHLLTQRVDDANILSGTDQTPLHAAAAGGIEPVVSYLLGQGADPNAHGKNGATPLIAAAGQGHVAIVAALLAHGADVSIHHGYDGKTALHRSGQAGHVAVTELLLQHGADIEARDDDNNTPLRLASSDAQLRSPVLECLLSHRAQTEAVDVWGETPLQRASFKGHFDNVRTLLKHGANPEAEDPSRWTEHNGSGWPFLERVATSKSQSSGWYKTMDVRGWPGVVQAALMGNRDIVALLLASKCGSEESLKRRDLLSSLAEYRHDMIRARERQGLKIVVEGGWTDIELKATDEWVLVAGVESL</sequence>
<feature type="repeat" description="ANK" evidence="3">
    <location>
        <begin position="850"/>
        <end position="882"/>
    </location>
</feature>
<reference evidence="6 7" key="1">
    <citation type="journal article" date="2014" name="BMC Genomics">
        <title>Comparative genome sequencing reveals chemotype-specific gene clusters in the toxigenic black mold Stachybotrys.</title>
        <authorList>
            <person name="Semeiks J."/>
            <person name="Borek D."/>
            <person name="Otwinowski Z."/>
            <person name="Grishin N.V."/>
        </authorList>
    </citation>
    <scope>NUCLEOTIDE SEQUENCE [LARGE SCALE GENOMIC DNA]</scope>
    <source>
        <strain evidence="7">CBS 109288 / IBT 7711</strain>
    </source>
</reference>
<evidence type="ECO:0000256" key="3">
    <source>
        <dbReference type="PROSITE-ProRule" id="PRU00023"/>
    </source>
</evidence>